<comment type="catalytic activity">
    <reaction evidence="1">
        <text>Exonucleolytic cleavage of poly(A) to 5'-AMP.</text>
        <dbReference type="EC" id="3.1.13.4"/>
    </reaction>
</comment>
<feature type="region of interest" description="Disordered" evidence="16">
    <location>
        <begin position="477"/>
        <end position="542"/>
    </location>
</feature>
<keyword evidence="9" id="KW-0378">Hydrolase</keyword>
<organism evidence="17 18">
    <name type="scientific">Ambrosiozyma monospora</name>
    <name type="common">Yeast</name>
    <name type="synonym">Endomycopsis monosporus</name>
    <dbReference type="NCBI Taxonomy" id="43982"/>
    <lineage>
        <taxon>Eukaryota</taxon>
        <taxon>Fungi</taxon>
        <taxon>Dikarya</taxon>
        <taxon>Ascomycota</taxon>
        <taxon>Saccharomycotina</taxon>
        <taxon>Pichiomycetes</taxon>
        <taxon>Pichiales</taxon>
        <taxon>Pichiaceae</taxon>
        <taxon>Ambrosiozyma</taxon>
    </lineage>
</organism>
<dbReference type="Proteomes" id="UP001165063">
    <property type="component" value="Unassembled WGS sequence"/>
</dbReference>
<evidence type="ECO:0000256" key="14">
    <source>
        <dbReference type="ARBA" id="ARBA00023242"/>
    </source>
</evidence>
<evidence type="ECO:0000256" key="11">
    <source>
        <dbReference type="ARBA" id="ARBA00022884"/>
    </source>
</evidence>
<evidence type="ECO:0000256" key="12">
    <source>
        <dbReference type="ARBA" id="ARBA00023015"/>
    </source>
</evidence>
<evidence type="ECO:0000256" key="16">
    <source>
        <dbReference type="SAM" id="MobiDB-lite"/>
    </source>
</evidence>
<keyword evidence="14" id="KW-0539">Nucleus</keyword>
<dbReference type="AlphaFoldDB" id="A0A9W7DED0"/>
<evidence type="ECO:0000256" key="13">
    <source>
        <dbReference type="ARBA" id="ARBA00023163"/>
    </source>
</evidence>
<reference evidence="17" key="1">
    <citation type="submission" date="2023-04" db="EMBL/GenBank/DDBJ databases">
        <title>Ambrosiozyma monospora NBRC 1965.</title>
        <authorList>
            <person name="Ichikawa N."/>
            <person name="Sato H."/>
            <person name="Tonouchi N."/>
        </authorList>
    </citation>
    <scope>NUCLEOTIDE SEQUENCE</scope>
    <source>
        <strain evidence="17">NBRC 1965</strain>
    </source>
</reference>
<evidence type="ECO:0000256" key="8">
    <source>
        <dbReference type="ARBA" id="ARBA00022723"/>
    </source>
</evidence>
<evidence type="ECO:0000256" key="3">
    <source>
        <dbReference type="ARBA" id="ARBA00004496"/>
    </source>
</evidence>
<dbReference type="Gene3D" id="3.30.420.10">
    <property type="entry name" value="Ribonuclease H-like superfamily/Ribonuclease H"/>
    <property type="match status" value="1"/>
</dbReference>
<dbReference type="OrthoDB" id="1164111at2759"/>
<keyword evidence="6" id="KW-0963">Cytoplasm</keyword>
<dbReference type="SUPFAM" id="SSF53098">
    <property type="entry name" value="Ribonuclease H-like"/>
    <property type="match status" value="1"/>
</dbReference>
<dbReference type="EMBL" id="BSXU01000383">
    <property type="protein sequence ID" value="GMG20490.1"/>
    <property type="molecule type" value="Genomic_DNA"/>
</dbReference>
<evidence type="ECO:0000313" key="17">
    <source>
        <dbReference type="EMBL" id="GMG20490.1"/>
    </source>
</evidence>
<dbReference type="InterPro" id="IPR036397">
    <property type="entry name" value="RNaseH_sf"/>
</dbReference>
<feature type="coiled-coil region" evidence="15">
    <location>
        <begin position="128"/>
        <end position="212"/>
    </location>
</feature>
<accession>A0A9W7DED0</accession>
<keyword evidence="8" id="KW-0479">Metal-binding</keyword>
<proteinExistence type="inferred from homology"/>
<dbReference type="InterPro" id="IPR006941">
    <property type="entry name" value="RNase_CAF1"/>
</dbReference>
<dbReference type="Pfam" id="PF04857">
    <property type="entry name" value="CAF1"/>
    <property type="match status" value="1"/>
</dbReference>
<keyword evidence="12" id="KW-0805">Transcription regulation</keyword>
<evidence type="ECO:0000256" key="7">
    <source>
        <dbReference type="ARBA" id="ARBA00022722"/>
    </source>
</evidence>
<dbReference type="GO" id="GO:0005737">
    <property type="term" value="C:cytoplasm"/>
    <property type="evidence" value="ECO:0007669"/>
    <property type="project" value="UniProtKB-SubCell"/>
</dbReference>
<evidence type="ECO:0000313" key="18">
    <source>
        <dbReference type="Proteomes" id="UP001165063"/>
    </source>
</evidence>
<dbReference type="GO" id="GO:0005634">
    <property type="term" value="C:nucleus"/>
    <property type="evidence" value="ECO:0007669"/>
    <property type="project" value="UniProtKB-SubCell"/>
</dbReference>
<evidence type="ECO:0000256" key="10">
    <source>
        <dbReference type="ARBA" id="ARBA00022839"/>
    </source>
</evidence>
<keyword evidence="10" id="KW-0269">Exonuclease</keyword>
<keyword evidence="15" id="KW-0175">Coiled coil</keyword>
<keyword evidence="7" id="KW-0540">Nuclease</keyword>
<dbReference type="EC" id="3.1.13.4" evidence="5"/>
<evidence type="ECO:0000256" key="1">
    <source>
        <dbReference type="ARBA" id="ARBA00001663"/>
    </source>
</evidence>
<evidence type="ECO:0000256" key="15">
    <source>
        <dbReference type="SAM" id="Coils"/>
    </source>
</evidence>
<evidence type="ECO:0000256" key="4">
    <source>
        <dbReference type="ARBA" id="ARBA00008372"/>
    </source>
</evidence>
<keyword evidence="11" id="KW-0694">RNA-binding</keyword>
<evidence type="ECO:0000256" key="2">
    <source>
        <dbReference type="ARBA" id="ARBA00004123"/>
    </source>
</evidence>
<comment type="subcellular location">
    <subcellularLocation>
        <location evidence="3">Cytoplasm</location>
    </subcellularLocation>
    <subcellularLocation>
        <location evidence="2">Nucleus</location>
    </subcellularLocation>
</comment>
<gene>
    <name evidence="17" type="ORF">Amon01_000126800</name>
</gene>
<name>A0A9W7DED0_AMBMO</name>
<comment type="similarity">
    <text evidence="4">Belongs to the CAF1 family.</text>
</comment>
<protein>
    <recommendedName>
        <fullName evidence="5">poly(A)-specific ribonuclease</fullName>
        <ecNumber evidence="5">3.1.13.4</ecNumber>
    </recommendedName>
</protein>
<evidence type="ECO:0000256" key="9">
    <source>
        <dbReference type="ARBA" id="ARBA00022801"/>
    </source>
</evidence>
<dbReference type="GO" id="GO:0004535">
    <property type="term" value="F:poly(A)-specific ribonuclease activity"/>
    <property type="evidence" value="ECO:0007669"/>
    <property type="project" value="UniProtKB-EC"/>
</dbReference>
<keyword evidence="18" id="KW-1185">Reference proteome</keyword>
<dbReference type="PANTHER" id="PTHR10797">
    <property type="entry name" value="CCR4-NOT TRANSCRIPTION COMPLEX SUBUNIT"/>
    <property type="match status" value="1"/>
</dbReference>
<evidence type="ECO:0000256" key="6">
    <source>
        <dbReference type="ARBA" id="ARBA00022490"/>
    </source>
</evidence>
<sequence length="561" mass="62802">MQPNQVPQNLTSAQQQQLNIRFMSQFLNQNNPGDLLQQQQQQQALGLNGPPGAVTTPANTAATVAAAAQIVAQQQQKAAQVGNNQIPLSMMMSPQVQNRTLQQQVLAASLQQQQQQQQQQQVQGQPQNAQQLQQQQQLLQQVQQQQAALAAQRLAQAQAQAGQQGPSLQQQMLQQQQQQQVLQQQQQQAQAQAQVQTQAQAAQQSAQQQQQQNQPMVRDVWSENLESEMMVIRELAERYNHISVSTEFAGVIARPIGSFRSTKDYHYQTMRSNADLLNLVQIGITLSDKEGKRPEGVPSTWQFNFKFDLENEMFSRESIESLATTGINFQRLKESGIDQFEFAQVLIDSGLCLLPEVTWISFHAGYDFGFLVSLLINKQMPSSEDSFEEWLQAYFPTYYDIKFIAVNKIFANNAMRSRLTLESLAEELGVIRNVNLNILQVGGQSMLTYLCFWELKRLLGAEEMGSSHNQIWGITDESPFSLQSGNNGGQQQGNGQQQPSQVGQQQLPQQGQQQQPPFFNLNGVSTPPAQSAVAVGANEQQKNNLLSPRMMYFNKGNNNGR</sequence>
<dbReference type="InterPro" id="IPR012337">
    <property type="entry name" value="RNaseH-like_sf"/>
</dbReference>
<dbReference type="GO" id="GO:0046872">
    <property type="term" value="F:metal ion binding"/>
    <property type="evidence" value="ECO:0007669"/>
    <property type="project" value="UniProtKB-KW"/>
</dbReference>
<dbReference type="GO" id="GO:0030014">
    <property type="term" value="C:CCR4-NOT complex"/>
    <property type="evidence" value="ECO:0007669"/>
    <property type="project" value="InterPro"/>
</dbReference>
<feature type="compositionally biased region" description="Low complexity" evidence="16">
    <location>
        <begin position="493"/>
        <end position="523"/>
    </location>
</feature>
<dbReference type="GO" id="GO:0003723">
    <property type="term" value="F:RNA binding"/>
    <property type="evidence" value="ECO:0007669"/>
    <property type="project" value="UniProtKB-KW"/>
</dbReference>
<keyword evidence="13" id="KW-0804">Transcription</keyword>
<comment type="caution">
    <text evidence="17">The sequence shown here is derived from an EMBL/GenBank/DDBJ whole genome shotgun (WGS) entry which is preliminary data.</text>
</comment>
<dbReference type="InterPro" id="IPR039637">
    <property type="entry name" value="CNOT7/CNOT8/Pop2"/>
</dbReference>
<evidence type="ECO:0000256" key="5">
    <source>
        <dbReference type="ARBA" id="ARBA00012161"/>
    </source>
</evidence>